<evidence type="ECO:0000313" key="3">
    <source>
        <dbReference type="Proteomes" id="UP000281955"/>
    </source>
</evidence>
<dbReference type="InParanoid" id="A0A420XQL7"/>
<dbReference type="GO" id="GO:0006355">
    <property type="term" value="P:regulation of DNA-templated transcription"/>
    <property type="evidence" value="ECO:0007669"/>
    <property type="project" value="InterPro"/>
</dbReference>
<dbReference type="InterPro" id="IPR051797">
    <property type="entry name" value="TrmB-like"/>
</dbReference>
<dbReference type="Proteomes" id="UP000281955">
    <property type="component" value="Unassembled WGS sequence"/>
</dbReference>
<dbReference type="InterPro" id="IPR036388">
    <property type="entry name" value="WH-like_DNA-bd_sf"/>
</dbReference>
<evidence type="ECO:0000313" key="2">
    <source>
        <dbReference type="EMBL" id="RKS75545.1"/>
    </source>
</evidence>
<proteinExistence type="predicted"/>
<dbReference type="Gene3D" id="1.10.10.10">
    <property type="entry name" value="Winged helix-like DNA-binding domain superfamily/Winged helix DNA-binding domain"/>
    <property type="match status" value="2"/>
</dbReference>
<protein>
    <submittedName>
        <fullName evidence="2">Regulatory LuxR family protein</fullName>
    </submittedName>
</protein>
<dbReference type="EMBL" id="RBWV01000011">
    <property type="protein sequence ID" value="RKS75545.1"/>
    <property type="molecule type" value="Genomic_DNA"/>
</dbReference>
<feature type="domain" description="HTH luxR-type" evidence="1">
    <location>
        <begin position="257"/>
        <end position="314"/>
    </location>
</feature>
<organism evidence="2 3">
    <name type="scientific">Motilibacter peucedani</name>
    <dbReference type="NCBI Taxonomy" id="598650"/>
    <lineage>
        <taxon>Bacteria</taxon>
        <taxon>Bacillati</taxon>
        <taxon>Actinomycetota</taxon>
        <taxon>Actinomycetes</taxon>
        <taxon>Motilibacterales</taxon>
        <taxon>Motilibacteraceae</taxon>
        <taxon>Motilibacter</taxon>
    </lineage>
</organism>
<dbReference type="GO" id="GO:0003677">
    <property type="term" value="F:DNA binding"/>
    <property type="evidence" value="ECO:0007669"/>
    <property type="project" value="InterPro"/>
</dbReference>
<comment type="caution">
    <text evidence="2">The sequence shown here is derived from an EMBL/GenBank/DDBJ whole genome shotgun (WGS) entry which is preliminary data.</text>
</comment>
<reference evidence="2 3" key="1">
    <citation type="submission" date="2018-10" db="EMBL/GenBank/DDBJ databases">
        <title>Genomic Encyclopedia of Archaeal and Bacterial Type Strains, Phase II (KMG-II): from individual species to whole genera.</title>
        <authorList>
            <person name="Goeker M."/>
        </authorList>
    </citation>
    <scope>NUCLEOTIDE SEQUENCE [LARGE SCALE GENOMIC DNA]</scope>
    <source>
        <strain evidence="2 3">RP-AC37</strain>
    </source>
</reference>
<dbReference type="PANTHER" id="PTHR34293">
    <property type="entry name" value="HTH-TYPE TRANSCRIPTIONAL REGULATOR TRMBL2"/>
    <property type="match status" value="1"/>
</dbReference>
<evidence type="ECO:0000259" key="1">
    <source>
        <dbReference type="SMART" id="SM00421"/>
    </source>
</evidence>
<gene>
    <name evidence="2" type="ORF">CLV35_2015</name>
</gene>
<dbReference type="SMART" id="SM00421">
    <property type="entry name" value="HTH_LUXR"/>
    <property type="match status" value="1"/>
</dbReference>
<accession>A0A420XQL7</accession>
<dbReference type="InterPro" id="IPR016032">
    <property type="entry name" value="Sig_transdc_resp-reg_C-effctor"/>
</dbReference>
<name>A0A420XQL7_9ACTN</name>
<dbReference type="SUPFAM" id="SSF46894">
    <property type="entry name" value="C-terminal effector domain of the bipartite response regulators"/>
    <property type="match status" value="1"/>
</dbReference>
<dbReference type="PANTHER" id="PTHR34293:SF1">
    <property type="entry name" value="HTH-TYPE TRANSCRIPTIONAL REGULATOR TRMBL2"/>
    <property type="match status" value="1"/>
</dbReference>
<dbReference type="OrthoDB" id="4266042at2"/>
<dbReference type="RefSeq" id="WP_121193305.1">
    <property type="nucleotide sequence ID" value="NZ_RBWV01000011.1"/>
</dbReference>
<sequence>MSSPAGWLSTLGLSDDAGAAYVELVREPAADAVELAGRAGLEPGAAEAAVRELQGAGLLARTDGALAAASPDLVLGARVAEQEARLREARAGLRALDEMHRAAVRFPRPADVVELVVGADAVAQRFADVQRLARTQLRGFDKPPYLADPAGEVNPDQAAAVADGVRVRTVYDRDAAAWPGRLESDILVAENAGEESRVAATLPVKLMIADDRAALIPLSSTDPAAAYLVHPGALLDALAALFEAVWERALPVATQGPGAPDDGTAALLTLLASGSTDEAIARALGMSPRTAQRRVQALMQQLGVATRFQAGVRARERGWV</sequence>
<dbReference type="InterPro" id="IPR000792">
    <property type="entry name" value="Tscrpt_reg_LuxR_C"/>
</dbReference>
<keyword evidence="3" id="KW-1185">Reference proteome</keyword>
<dbReference type="AlphaFoldDB" id="A0A420XQL7"/>